<gene>
    <name evidence="8" type="ORF">IAD16_04080</name>
</gene>
<evidence type="ECO:0000256" key="6">
    <source>
        <dbReference type="RuleBase" id="RU368020"/>
    </source>
</evidence>
<sequence>MQATIDRSGCISCGLCAELCPEVFAIAVDGMAEVKAQPTRSNIHDACEAEESCPVQVIHVEA</sequence>
<evidence type="ECO:0000256" key="4">
    <source>
        <dbReference type="ARBA" id="ARBA00023004"/>
    </source>
</evidence>
<keyword evidence="4 6" id="KW-0408">Iron</keyword>
<proteinExistence type="predicted"/>
<dbReference type="Proteomes" id="UP000824091">
    <property type="component" value="Unassembled WGS sequence"/>
</dbReference>
<dbReference type="PROSITE" id="PS51379">
    <property type="entry name" value="4FE4S_FER_2"/>
    <property type="match status" value="1"/>
</dbReference>
<accession>A0A9D1I5U3</accession>
<comment type="caution">
    <text evidence="8">The sequence shown here is derived from an EMBL/GenBank/DDBJ whole genome shotgun (WGS) entry which is preliminary data.</text>
</comment>
<dbReference type="PRINTS" id="PR00352">
    <property type="entry name" value="3FE4SFRDOXIN"/>
</dbReference>
<dbReference type="PROSITE" id="PS00198">
    <property type="entry name" value="4FE4S_FER_1"/>
    <property type="match status" value="1"/>
</dbReference>
<evidence type="ECO:0000256" key="5">
    <source>
        <dbReference type="ARBA" id="ARBA00023014"/>
    </source>
</evidence>
<dbReference type="PANTHER" id="PTHR36923:SF3">
    <property type="entry name" value="FERREDOXIN"/>
    <property type="match status" value="1"/>
</dbReference>
<dbReference type="GO" id="GO:0005506">
    <property type="term" value="F:iron ion binding"/>
    <property type="evidence" value="ECO:0007669"/>
    <property type="project" value="UniProtKB-UniRule"/>
</dbReference>
<reference evidence="8" key="2">
    <citation type="journal article" date="2021" name="PeerJ">
        <title>Extensive microbial diversity within the chicken gut microbiome revealed by metagenomics and culture.</title>
        <authorList>
            <person name="Gilroy R."/>
            <person name="Ravi A."/>
            <person name="Getino M."/>
            <person name="Pursley I."/>
            <person name="Horton D.L."/>
            <person name="Alikhan N.F."/>
            <person name="Baker D."/>
            <person name="Gharbi K."/>
            <person name="Hall N."/>
            <person name="Watson M."/>
            <person name="Adriaenssens E.M."/>
            <person name="Foster-Nyarko E."/>
            <person name="Jarju S."/>
            <person name="Secka A."/>
            <person name="Antonio M."/>
            <person name="Oren A."/>
            <person name="Chaudhuri R.R."/>
            <person name="La Ragione R."/>
            <person name="Hildebrand F."/>
            <person name="Pallen M.J."/>
        </authorList>
    </citation>
    <scope>NUCLEOTIDE SEQUENCE</scope>
    <source>
        <strain evidence="8">11300</strain>
    </source>
</reference>
<dbReference type="Gene3D" id="3.30.70.20">
    <property type="match status" value="1"/>
</dbReference>
<evidence type="ECO:0000313" key="8">
    <source>
        <dbReference type="EMBL" id="HIU27535.1"/>
    </source>
</evidence>
<dbReference type="PANTHER" id="PTHR36923">
    <property type="entry name" value="FERREDOXIN"/>
    <property type="match status" value="1"/>
</dbReference>
<reference evidence="8" key="1">
    <citation type="submission" date="2020-10" db="EMBL/GenBank/DDBJ databases">
        <authorList>
            <person name="Gilroy R."/>
        </authorList>
    </citation>
    <scope>NUCLEOTIDE SEQUENCE</scope>
    <source>
        <strain evidence="8">11300</strain>
    </source>
</reference>
<evidence type="ECO:0000256" key="3">
    <source>
        <dbReference type="ARBA" id="ARBA00022982"/>
    </source>
</evidence>
<comment type="function">
    <text evidence="6">Ferredoxins are iron-sulfur proteins that transfer electrons in a wide variety of metabolic reactions.</text>
</comment>
<evidence type="ECO:0000313" key="9">
    <source>
        <dbReference type="Proteomes" id="UP000824091"/>
    </source>
</evidence>
<keyword evidence="1 6" id="KW-0813">Transport</keyword>
<organism evidence="8 9">
    <name type="scientific">Candidatus Fimisoma avicola</name>
    <dbReference type="NCBI Taxonomy" id="2840826"/>
    <lineage>
        <taxon>Bacteria</taxon>
        <taxon>Bacillati</taxon>
        <taxon>Bacillota</taxon>
        <taxon>Clostridia</taxon>
        <taxon>Eubacteriales</taxon>
        <taxon>Candidatus Fimisoma</taxon>
    </lineage>
</organism>
<dbReference type="AlphaFoldDB" id="A0A9D1I5U3"/>
<protein>
    <recommendedName>
        <fullName evidence="6">Ferredoxin</fullName>
    </recommendedName>
</protein>
<evidence type="ECO:0000256" key="2">
    <source>
        <dbReference type="ARBA" id="ARBA00022723"/>
    </source>
</evidence>
<evidence type="ECO:0000259" key="7">
    <source>
        <dbReference type="PROSITE" id="PS51379"/>
    </source>
</evidence>
<dbReference type="EMBL" id="DVMO01000059">
    <property type="protein sequence ID" value="HIU27535.1"/>
    <property type="molecule type" value="Genomic_DNA"/>
</dbReference>
<evidence type="ECO:0000256" key="1">
    <source>
        <dbReference type="ARBA" id="ARBA00022448"/>
    </source>
</evidence>
<keyword evidence="3 6" id="KW-0249">Electron transport</keyword>
<keyword evidence="2 6" id="KW-0479">Metal-binding</keyword>
<keyword evidence="5 6" id="KW-0411">Iron-sulfur</keyword>
<dbReference type="GO" id="GO:0009055">
    <property type="term" value="F:electron transfer activity"/>
    <property type="evidence" value="ECO:0007669"/>
    <property type="project" value="UniProtKB-UniRule"/>
</dbReference>
<dbReference type="InterPro" id="IPR017896">
    <property type="entry name" value="4Fe4S_Fe-S-bd"/>
</dbReference>
<name>A0A9D1I5U3_9FIRM</name>
<dbReference type="InterPro" id="IPR051269">
    <property type="entry name" value="Fe-S_cluster_ET"/>
</dbReference>
<feature type="domain" description="4Fe-4S ferredoxin-type" evidence="7">
    <location>
        <begin position="1"/>
        <end position="31"/>
    </location>
</feature>
<dbReference type="GO" id="GO:0051536">
    <property type="term" value="F:iron-sulfur cluster binding"/>
    <property type="evidence" value="ECO:0007669"/>
    <property type="project" value="UniProtKB-KW"/>
</dbReference>
<dbReference type="Pfam" id="PF13370">
    <property type="entry name" value="Fer4_13"/>
    <property type="match status" value="1"/>
</dbReference>
<dbReference type="SUPFAM" id="SSF54862">
    <property type="entry name" value="4Fe-4S ferredoxins"/>
    <property type="match status" value="1"/>
</dbReference>
<dbReference type="InterPro" id="IPR001080">
    <property type="entry name" value="3Fe4S_ferredoxin"/>
</dbReference>
<dbReference type="InterPro" id="IPR017900">
    <property type="entry name" value="4Fe4S_Fe_S_CS"/>
</dbReference>